<evidence type="ECO:0000256" key="13">
    <source>
        <dbReference type="NCBIfam" id="TIGR03499"/>
    </source>
</evidence>
<dbReference type="InterPro" id="IPR003593">
    <property type="entry name" value="AAA+_ATPase"/>
</dbReference>
<evidence type="ECO:0000259" key="15">
    <source>
        <dbReference type="SMART" id="SM00382"/>
    </source>
</evidence>
<keyword evidence="18" id="KW-1185">Reference proteome</keyword>
<dbReference type="eggNOG" id="COG1419">
    <property type="taxonomic scope" value="Bacteria"/>
</dbReference>
<evidence type="ECO:0000256" key="12">
    <source>
        <dbReference type="ARBA" id="ARBA00025337"/>
    </source>
</evidence>
<dbReference type="GO" id="GO:0003924">
    <property type="term" value="F:GTPase activity"/>
    <property type="evidence" value="ECO:0007669"/>
    <property type="project" value="UniProtKB-UniRule"/>
</dbReference>
<comment type="function">
    <text evidence="12">Necessary for flagellar biosynthesis. May be involved in translocation of the flagellum.</text>
</comment>
<evidence type="ECO:0000256" key="1">
    <source>
        <dbReference type="ARBA" id="ARBA00004413"/>
    </source>
</evidence>
<dbReference type="Gene3D" id="1.20.120.1380">
    <property type="entry name" value="Flagellar FlhF biosynthesis protein, N domain"/>
    <property type="match status" value="1"/>
</dbReference>
<feature type="compositionally biased region" description="Polar residues" evidence="14">
    <location>
        <begin position="77"/>
        <end position="90"/>
    </location>
</feature>
<dbReference type="NCBIfam" id="TIGR03499">
    <property type="entry name" value="FlhF"/>
    <property type="match status" value="1"/>
</dbReference>
<name>A0A074LPC7_9BACL</name>
<keyword evidence="4" id="KW-0813">Transport</keyword>
<dbReference type="RefSeq" id="WP_038088894.1">
    <property type="nucleotide sequence ID" value="NZ_JMIR01000016.1"/>
</dbReference>
<dbReference type="SMART" id="SM00382">
    <property type="entry name" value="AAA"/>
    <property type="match status" value="1"/>
</dbReference>
<dbReference type="SMART" id="SM00962">
    <property type="entry name" value="SRP54"/>
    <property type="match status" value="1"/>
</dbReference>
<comment type="caution">
    <text evidence="17">The sequence shown here is derived from an EMBL/GenBank/DDBJ whole genome shotgun (WGS) entry which is preliminary data.</text>
</comment>
<keyword evidence="8" id="KW-0653">Protein transport</keyword>
<dbReference type="Gene3D" id="3.40.50.300">
    <property type="entry name" value="P-loop containing nucleotide triphosphate hydrolases"/>
    <property type="match status" value="1"/>
</dbReference>
<feature type="domain" description="SRP54-type proteins GTP-binding" evidence="16">
    <location>
        <begin position="257"/>
        <end position="448"/>
    </location>
</feature>
<keyword evidence="9" id="KW-0342">GTP-binding</keyword>
<feature type="compositionally biased region" description="Polar residues" evidence="14">
    <location>
        <begin position="122"/>
        <end position="138"/>
    </location>
</feature>
<dbReference type="PANTHER" id="PTHR43134">
    <property type="entry name" value="SIGNAL RECOGNITION PARTICLE RECEPTOR SUBUNIT ALPHA"/>
    <property type="match status" value="1"/>
</dbReference>
<evidence type="ECO:0000256" key="6">
    <source>
        <dbReference type="ARBA" id="ARBA00022741"/>
    </source>
</evidence>
<evidence type="ECO:0000256" key="7">
    <source>
        <dbReference type="ARBA" id="ARBA00022795"/>
    </source>
</evidence>
<dbReference type="STRING" id="1157490.EL26_12700"/>
<comment type="similarity">
    <text evidence="2">Belongs to the GTP-binding SRP family.</text>
</comment>
<reference evidence="17 18" key="1">
    <citation type="journal article" date="2013" name="Int. J. Syst. Evol. Microbiol.">
        <title>Tumebacillus flagellatus sp. nov., an alpha-amylase/pullulanase-producing bacterium isolated from cassava wastewater.</title>
        <authorList>
            <person name="Wang Q."/>
            <person name="Xie N."/>
            <person name="Qin Y."/>
            <person name="Shen N."/>
            <person name="Zhu J."/>
            <person name="Mi H."/>
            <person name="Huang R."/>
        </authorList>
    </citation>
    <scope>NUCLEOTIDE SEQUENCE [LARGE SCALE GENOMIC DNA]</scope>
    <source>
        <strain evidence="17 18">GST4</strain>
    </source>
</reference>
<gene>
    <name evidence="17" type="ORF">EL26_12700</name>
</gene>
<keyword evidence="5" id="KW-1003">Cell membrane</keyword>
<dbReference type="GO" id="GO:0005047">
    <property type="term" value="F:signal recognition particle binding"/>
    <property type="evidence" value="ECO:0007669"/>
    <property type="project" value="TreeGrafter"/>
</dbReference>
<evidence type="ECO:0000256" key="4">
    <source>
        <dbReference type="ARBA" id="ARBA00022448"/>
    </source>
</evidence>
<dbReference type="AlphaFoldDB" id="A0A074LPC7"/>
<dbReference type="EMBL" id="JMIR01000016">
    <property type="protein sequence ID" value="KEO82949.1"/>
    <property type="molecule type" value="Genomic_DNA"/>
</dbReference>
<dbReference type="InterPro" id="IPR000897">
    <property type="entry name" value="SRP54_GTPase_dom"/>
</dbReference>
<evidence type="ECO:0000256" key="2">
    <source>
        <dbReference type="ARBA" id="ARBA00008531"/>
    </source>
</evidence>
<dbReference type="CDD" id="cd17873">
    <property type="entry name" value="FlhF"/>
    <property type="match status" value="1"/>
</dbReference>
<dbReference type="SUPFAM" id="SSF52540">
    <property type="entry name" value="P-loop containing nucleoside triphosphate hydrolases"/>
    <property type="match status" value="1"/>
</dbReference>
<dbReference type="InterPro" id="IPR047040">
    <property type="entry name" value="FlhF__GTPase_dom"/>
</dbReference>
<keyword evidence="7" id="KW-1005">Bacterial flagellum biogenesis</keyword>
<dbReference type="GO" id="GO:0006614">
    <property type="term" value="P:SRP-dependent cotranslational protein targeting to membrane"/>
    <property type="evidence" value="ECO:0007669"/>
    <property type="project" value="UniProtKB-UniRule"/>
</dbReference>
<keyword evidence="6" id="KW-0547">Nucleotide-binding</keyword>
<comment type="subcellular location">
    <subcellularLocation>
        <location evidence="1">Cell membrane</location>
        <topology evidence="1">Peripheral membrane protein</topology>
        <orientation evidence="1">Cytoplasmic side</orientation>
    </subcellularLocation>
</comment>
<keyword evidence="10" id="KW-0472">Membrane</keyword>
<dbReference type="InterPro" id="IPR020006">
    <property type="entry name" value="FlhF"/>
</dbReference>
<dbReference type="GO" id="GO:0005525">
    <property type="term" value="F:GTP binding"/>
    <property type="evidence" value="ECO:0007669"/>
    <property type="project" value="UniProtKB-UniRule"/>
</dbReference>
<dbReference type="GO" id="GO:0044781">
    <property type="term" value="P:bacterial-type flagellum organization"/>
    <property type="evidence" value="ECO:0007669"/>
    <property type="project" value="UniProtKB-UniRule"/>
</dbReference>
<evidence type="ECO:0000256" key="9">
    <source>
        <dbReference type="ARBA" id="ARBA00023134"/>
    </source>
</evidence>
<keyword evidence="11" id="KW-1006">Bacterial flagellum protein export</keyword>
<dbReference type="FunFam" id="3.40.50.300:FF:000695">
    <property type="entry name" value="Flagellar biosynthesis regulator FlhF"/>
    <property type="match status" value="1"/>
</dbReference>
<feature type="domain" description="AAA+ ATPase" evidence="15">
    <location>
        <begin position="256"/>
        <end position="397"/>
    </location>
</feature>
<evidence type="ECO:0000256" key="11">
    <source>
        <dbReference type="ARBA" id="ARBA00023225"/>
    </source>
</evidence>
<accession>A0A074LPC7</accession>
<evidence type="ECO:0000313" key="18">
    <source>
        <dbReference type="Proteomes" id="UP000027931"/>
    </source>
</evidence>
<evidence type="ECO:0000256" key="8">
    <source>
        <dbReference type="ARBA" id="ARBA00022927"/>
    </source>
</evidence>
<dbReference type="Proteomes" id="UP000027931">
    <property type="component" value="Unassembled WGS sequence"/>
</dbReference>
<dbReference type="InterPro" id="IPR027417">
    <property type="entry name" value="P-loop_NTPase"/>
</dbReference>
<feature type="region of interest" description="Disordered" evidence="14">
    <location>
        <begin position="119"/>
        <end position="163"/>
    </location>
</feature>
<dbReference type="GO" id="GO:0005886">
    <property type="term" value="C:plasma membrane"/>
    <property type="evidence" value="ECO:0007669"/>
    <property type="project" value="UniProtKB-SubCell"/>
</dbReference>
<evidence type="ECO:0000313" key="17">
    <source>
        <dbReference type="EMBL" id="KEO82949.1"/>
    </source>
</evidence>
<proteinExistence type="inferred from homology"/>
<evidence type="ECO:0000256" key="3">
    <source>
        <dbReference type="ARBA" id="ARBA00014919"/>
    </source>
</evidence>
<dbReference type="Pfam" id="PF00448">
    <property type="entry name" value="SRP54"/>
    <property type="match status" value="1"/>
</dbReference>
<evidence type="ECO:0000256" key="5">
    <source>
        <dbReference type="ARBA" id="ARBA00022475"/>
    </source>
</evidence>
<dbReference type="PANTHER" id="PTHR43134:SF3">
    <property type="entry name" value="FLAGELLAR BIOSYNTHESIS PROTEIN FLHF"/>
    <property type="match status" value="1"/>
</dbReference>
<sequence>MLVKRYMVKEMPEAVALIREDLGKDAVILSTKKVQSRGFLGLFSKTHIEVIAAANEEKPADRPVPATLPRNFAVGAYQQQSRPQAGSATATLEPLAQSEHSDPVAAVAAFQAAVATPPVTSPLPSTQLAQSTRQTPSATPAVRSEAVAGASEPSVVSARTEEDDTVLREVQDLRHLIRSLINANNHKMFPESVYTVRKQLLANGVAEEQVDDLVERGIREFPQVQDITEQEFRGILTKFIREELEKVGAPSPIAPTTRVVSFMGPTGVGKTTTIAKLAAGQVLTYGRRVGLITTDTYRIAAVEQLRTYATILNVPLEVCYSPDDVQRAMERFADYDLILVDTAGRNYHNRLNVQELEPYLKVLSPDETYLVLALTSKSTDLSDIVQNFEQIPIQKYLFTKADETTSYGSIYNLVVRHGISLSYLTTGQTVPDDIELASAEKVATLLVGEKSDA</sequence>
<protein>
    <recommendedName>
        <fullName evidence="3 13">Flagellar biosynthesis protein FlhF</fullName>
    </recommendedName>
</protein>
<feature type="region of interest" description="Disordered" evidence="14">
    <location>
        <begin position="77"/>
        <end position="97"/>
    </location>
</feature>
<evidence type="ECO:0000256" key="14">
    <source>
        <dbReference type="SAM" id="MobiDB-lite"/>
    </source>
</evidence>
<dbReference type="OrthoDB" id="9778554at2"/>
<dbReference type="GO" id="GO:0015031">
    <property type="term" value="P:protein transport"/>
    <property type="evidence" value="ECO:0007669"/>
    <property type="project" value="UniProtKB-KW"/>
</dbReference>
<organism evidence="17 18">
    <name type="scientific">Tumebacillus flagellatus</name>
    <dbReference type="NCBI Taxonomy" id="1157490"/>
    <lineage>
        <taxon>Bacteria</taxon>
        <taxon>Bacillati</taxon>
        <taxon>Bacillota</taxon>
        <taxon>Bacilli</taxon>
        <taxon>Bacillales</taxon>
        <taxon>Alicyclobacillaceae</taxon>
        <taxon>Tumebacillus</taxon>
    </lineage>
</organism>
<evidence type="ECO:0000256" key="10">
    <source>
        <dbReference type="ARBA" id="ARBA00023136"/>
    </source>
</evidence>
<evidence type="ECO:0000259" key="16">
    <source>
        <dbReference type="SMART" id="SM00962"/>
    </source>
</evidence>